<dbReference type="PROSITE" id="PS01124">
    <property type="entry name" value="HTH_ARAC_FAMILY_2"/>
    <property type="match status" value="1"/>
</dbReference>
<dbReference type="InterPro" id="IPR020449">
    <property type="entry name" value="Tscrpt_reg_AraC-type_HTH"/>
</dbReference>
<dbReference type="InterPro" id="IPR018060">
    <property type="entry name" value="HTH_AraC"/>
</dbReference>
<keyword evidence="2" id="KW-0238">DNA-binding</keyword>
<dbReference type="CDD" id="cd02208">
    <property type="entry name" value="cupin_RmlC-like"/>
    <property type="match status" value="1"/>
</dbReference>
<dbReference type="Pfam" id="PF07883">
    <property type="entry name" value="Cupin_2"/>
    <property type="match status" value="1"/>
</dbReference>
<dbReference type="Gene3D" id="2.60.120.10">
    <property type="entry name" value="Jelly Rolls"/>
    <property type="match status" value="1"/>
</dbReference>
<dbReference type="SMART" id="SM00342">
    <property type="entry name" value="HTH_ARAC"/>
    <property type="match status" value="1"/>
</dbReference>
<gene>
    <name evidence="5" type="ORF">Ana3638_12530</name>
</gene>
<evidence type="ECO:0000256" key="3">
    <source>
        <dbReference type="ARBA" id="ARBA00023163"/>
    </source>
</evidence>
<dbReference type="PANTHER" id="PTHR43280">
    <property type="entry name" value="ARAC-FAMILY TRANSCRIPTIONAL REGULATOR"/>
    <property type="match status" value="1"/>
</dbReference>
<dbReference type="Gene3D" id="1.10.10.60">
    <property type="entry name" value="Homeodomain-like"/>
    <property type="match status" value="2"/>
</dbReference>
<evidence type="ECO:0000256" key="1">
    <source>
        <dbReference type="ARBA" id="ARBA00023015"/>
    </source>
</evidence>
<evidence type="ECO:0000313" key="6">
    <source>
        <dbReference type="Proteomes" id="UP000464314"/>
    </source>
</evidence>
<evidence type="ECO:0000259" key="4">
    <source>
        <dbReference type="PROSITE" id="PS01124"/>
    </source>
</evidence>
<dbReference type="GO" id="GO:0003700">
    <property type="term" value="F:DNA-binding transcription factor activity"/>
    <property type="evidence" value="ECO:0007669"/>
    <property type="project" value="InterPro"/>
</dbReference>
<dbReference type="PRINTS" id="PR00032">
    <property type="entry name" value="HTHARAC"/>
</dbReference>
<sequence length="299" mass="34657">MSLQKCELNLNHAKMELQPHGTLEFPCAGYLAQLKDRPEDIIPWHWHEEMEIVYVKSGQLKQYIPTKMFNLEQGDCIILNSRTIHHAVANPECEINSIVFSSNLITGSNDSIFARKYILPLISSASFDGYKLSTYSNEIVISKFNRAFDALVNDSLGYEFVVRENLSSLCFDIYRQFAHEIAIGDIGLNQDNLRLRKMIDYIHKNYFNDIFLEEIAKVVDISERECLRCFQRTIQLSPIQYLLKYRIMKGANMLIENPSSSISEIANLCGFDSPSNFSKLFKRFYNCTPKEYRISRLQN</sequence>
<keyword evidence="3" id="KW-0804">Transcription</keyword>
<proteinExistence type="predicted"/>
<dbReference type="InterPro" id="IPR013096">
    <property type="entry name" value="Cupin_2"/>
</dbReference>
<evidence type="ECO:0000313" key="5">
    <source>
        <dbReference type="EMBL" id="QHQ63732.1"/>
    </source>
</evidence>
<accession>A0A6P1TTW0</accession>
<keyword evidence="1" id="KW-0805">Transcription regulation</keyword>
<dbReference type="SUPFAM" id="SSF46689">
    <property type="entry name" value="Homeodomain-like"/>
    <property type="match status" value="2"/>
</dbReference>
<protein>
    <submittedName>
        <fullName evidence="5">Helix-turn-helix domain-containing protein</fullName>
    </submittedName>
</protein>
<dbReference type="AlphaFoldDB" id="A0A6P1TTW0"/>
<organism evidence="5 6">
    <name type="scientific">Anaerocolumna sedimenticola</name>
    <dbReference type="NCBI Taxonomy" id="2696063"/>
    <lineage>
        <taxon>Bacteria</taxon>
        <taxon>Bacillati</taxon>
        <taxon>Bacillota</taxon>
        <taxon>Clostridia</taxon>
        <taxon>Lachnospirales</taxon>
        <taxon>Lachnospiraceae</taxon>
        <taxon>Anaerocolumna</taxon>
    </lineage>
</organism>
<dbReference type="InterPro" id="IPR009057">
    <property type="entry name" value="Homeodomain-like_sf"/>
</dbReference>
<dbReference type="PROSITE" id="PS00041">
    <property type="entry name" value="HTH_ARAC_FAMILY_1"/>
    <property type="match status" value="1"/>
</dbReference>
<name>A0A6P1TTW0_9FIRM</name>
<dbReference type="InterPro" id="IPR014710">
    <property type="entry name" value="RmlC-like_jellyroll"/>
</dbReference>
<feature type="domain" description="HTH araC/xylS-type" evidence="4">
    <location>
        <begin position="196"/>
        <end position="295"/>
    </location>
</feature>
<reference evidence="5 6" key="1">
    <citation type="submission" date="2020-01" db="EMBL/GenBank/DDBJ databases">
        <title>Genome analysis of Anaerocolumna sp. CBA3638.</title>
        <authorList>
            <person name="Kim J."/>
            <person name="Roh S.W."/>
        </authorList>
    </citation>
    <scope>NUCLEOTIDE SEQUENCE [LARGE SCALE GENOMIC DNA]</scope>
    <source>
        <strain evidence="5 6">CBA3638</strain>
    </source>
</reference>
<dbReference type="SUPFAM" id="SSF51182">
    <property type="entry name" value="RmlC-like cupins"/>
    <property type="match status" value="1"/>
</dbReference>
<dbReference type="InterPro" id="IPR011051">
    <property type="entry name" value="RmlC_Cupin_sf"/>
</dbReference>
<evidence type="ECO:0000256" key="2">
    <source>
        <dbReference type="ARBA" id="ARBA00023125"/>
    </source>
</evidence>
<keyword evidence="6" id="KW-1185">Reference proteome</keyword>
<dbReference type="KEGG" id="anr:Ana3638_12530"/>
<dbReference type="Proteomes" id="UP000464314">
    <property type="component" value="Chromosome"/>
</dbReference>
<dbReference type="EMBL" id="CP048000">
    <property type="protein sequence ID" value="QHQ63732.1"/>
    <property type="molecule type" value="Genomic_DNA"/>
</dbReference>
<dbReference type="InterPro" id="IPR018062">
    <property type="entry name" value="HTH_AraC-typ_CS"/>
</dbReference>
<dbReference type="GO" id="GO:0043565">
    <property type="term" value="F:sequence-specific DNA binding"/>
    <property type="evidence" value="ECO:0007669"/>
    <property type="project" value="InterPro"/>
</dbReference>
<dbReference type="PANTHER" id="PTHR43280:SF2">
    <property type="entry name" value="HTH-TYPE TRANSCRIPTIONAL REGULATOR EXSA"/>
    <property type="match status" value="1"/>
</dbReference>
<dbReference type="Pfam" id="PF12833">
    <property type="entry name" value="HTH_18"/>
    <property type="match status" value="1"/>
</dbReference>